<sequence length="113" mass="12654">MSFEEQLVQGRKKSRRVSSAGSPGTLPKSTSTSDLHKVGKARALADERMEQIIREEIQKAAMAKLEKANKEVESNTNTSVERSSEEKASDKEDGTPHDYLDIDEEFEVSTTFY</sequence>
<evidence type="ECO:0000313" key="2">
    <source>
        <dbReference type="EMBL" id="VDM83435.1"/>
    </source>
</evidence>
<name>A0A3P7LLI3_STRVU</name>
<feature type="compositionally biased region" description="Polar residues" evidence="1">
    <location>
        <begin position="17"/>
        <end position="33"/>
    </location>
</feature>
<accession>A0A3P7LLI3</accession>
<protein>
    <submittedName>
        <fullName evidence="2">Uncharacterized protein</fullName>
    </submittedName>
</protein>
<evidence type="ECO:0000313" key="3">
    <source>
        <dbReference type="Proteomes" id="UP000270094"/>
    </source>
</evidence>
<gene>
    <name evidence="2" type="ORF">SVUK_LOCUS18433</name>
</gene>
<organism evidence="2 3">
    <name type="scientific">Strongylus vulgaris</name>
    <name type="common">Blood worm</name>
    <dbReference type="NCBI Taxonomy" id="40348"/>
    <lineage>
        <taxon>Eukaryota</taxon>
        <taxon>Metazoa</taxon>
        <taxon>Ecdysozoa</taxon>
        <taxon>Nematoda</taxon>
        <taxon>Chromadorea</taxon>
        <taxon>Rhabditida</taxon>
        <taxon>Rhabditina</taxon>
        <taxon>Rhabditomorpha</taxon>
        <taxon>Strongyloidea</taxon>
        <taxon>Strongylidae</taxon>
        <taxon>Strongylus</taxon>
    </lineage>
</organism>
<feature type="region of interest" description="Disordered" evidence="1">
    <location>
        <begin position="1"/>
        <end position="42"/>
    </location>
</feature>
<reference evidence="2 3" key="1">
    <citation type="submission" date="2018-11" db="EMBL/GenBank/DDBJ databases">
        <authorList>
            <consortium name="Pathogen Informatics"/>
        </authorList>
    </citation>
    <scope>NUCLEOTIDE SEQUENCE [LARGE SCALE GENOMIC DNA]</scope>
</reference>
<evidence type="ECO:0000256" key="1">
    <source>
        <dbReference type="SAM" id="MobiDB-lite"/>
    </source>
</evidence>
<feature type="region of interest" description="Disordered" evidence="1">
    <location>
        <begin position="66"/>
        <end position="113"/>
    </location>
</feature>
<dbReference type="Proteomes" id="UP000270094">
    <property type="component" value="Unassembled WGS sequence"/>
</dbReference>
<feature type="compositionally biased region" description="Basic and acidic residues" evidence="1">
    <location>
        <begin position="82"/>
        <end position="100"/>
    </location>
</feature>
<dbReference type="AlphaFoldDB" id="A0A3P7LLI3"/>
<proteinExistence type="predicted"/>
<dbReference type="EMBL" id="UYYB01123051">
    <property type="protein sequence ID" value="VDM83435.1"/>
    <property type="molecule type" value="Genomic_DNA"/>
</dbReference>
<keyword evidence="3" id="KW-1185">Reference proteome</keyword>